<dbReference type="Proteomes" id="UP000053235">
    <property type="component" value="Unassembled WGS sequence"/>
</dbReference>
<dbReference type="GO" id="GO:0102318">
    <property type="term" value="F:2-deoxystreptamine glucosyltransferase activity"/>
    <property type="evidence" value="ECO:0007669"/>
    <property type="project" value="UniProtKB-EC"/>
</dbReference>
<keyword evidence="2" id="KW-0328">Glycosyltransferase</keyword>
<dbReference type="RefSeq" id="WP_055673889.1">
    <property type="nucleotide sequence ID" value="NZ_CXWD01000028.1"/>
</dbReference>
<sequence length="430" mass="48421">MKKPRVLILADDCNPDWPSLPVVGYKYALSLAKFCDVTIATHVRNRENIEKDPRSKGVEFRYVDNEYVAKPIHRFSTWIRGGGKVAWSMAMIFQYPTYLAFEWEVWKAFKGALQSGEFDLVHRITPMSPTMPSYIAGKSPVPFVIGPLNGNLDWPKEFRSEQTREKERARALRDFYKYLPYSSATYRNAELILAAFDHTAKDLPEGAASKVVSFPEVGFDPEWFDGTDRKPAFSGDGPYNFAFIGRLVPYKVPEVAVRAFCKSEILAEHKLHIVGDGPERERLEAIVEQTGRSDSVIFHGWIEQRDVGQFLQSVDGFVFPSIRELGAGVVVEAMASGCVNFVTNYGAPGDLVSEGRGFRIELNTLDAMVAGYQHAMEEAVTKPADQLSKANSAVEYAKDCFTWDRKAALTVPYYEDLIAGRPMTDRRDYS</sequence>
<dbReference type="SUPFAM" id="SSF53756">
    <property type="entry name" value="UDP-Glycosyltransferase/glycogen phosphorylase"/>
    <property type="match status" value="1"/>
</dbReference>
<dbReference type="PANTHER" id="PTHR45947:SF3">
    <property type="entry name" value="SULFOQUINOVOSYL TRANSFERASE SQD2"/>
    <property type="match status" value="1"/>
</dbReference>
<dbReference type="EMBL" id="CXWD01000028">
    <property type="protein sequence ID" value="CTQ76770.1"/>
    <property type="molecule type" value="Genomic_DNA"/>
</dbReference>
<organism evidence="2 3">
    <name type="scientific">Roseibium alexandrii</name>
    <dbReference type="NCBI Taxonomy" id="388408"/>
    <lineage>
        <taxon>Bacteria</taxon>
        <taxon>Pseudomonadati</taxon>
        <taxon>Pseudomonadota</taxon>
        <taxon>Alphaproteobacteria</taxon>
        <taxon>Hyphomicrobiales</taxon>
        <taxon>Stappiaceae</taxon>
        <taxon>Roseibium</taxon>
    </lineage>
</organism>
<proteinExistence type="predicted"/>
<dbReference type="Pfam" id="PF00534">
    <property type="entry name" value="Glycos_transf_1"/>
    <property type="match status" value="1"/>
</dbReference>
<gene>
    <name evidence="2" type="primary">kanF_1</name>
    <name evidence="2" type="ORF">LAX5112_04704</name>
</gene>
<dbReference type="AlphaFoldDB" id="A0A0M7AR98"/>
<dbReference type="PANTHER" id="PTHR45947">
    <property type="entry name" value="SULFOQUINOVOSYL TRANSFERASE SQD2"/>
    <property type="match status" value="1"/>
</dbReference>
<dbReference type="Gene3D" id="3.40.50.2000">
    <property type="entry name" value="Glycogen Phosphorylase B"/>
    <property type="match status" value="2"/>
</dbReference>
<evidence type="ECO:0000259" key="1">
    <source>
        <dbReference type="Pfam" id="PF00534"/>
    </source>
</evidence>
<dbReference type="InterPro" id="IPR050194">
    <property type="entry name" value="Glycosyltransferase_grp1"/>
</dbReference>
<evidence type="ECO:0000313" key="2">
    <source>
        <dbReference type="EMBL" id="CTQ76770.1"/>
    </source>
</evidence>
<evidence type="ECO:0000313" key="3">
    <source>
        <dbReference type="Proteomes" id="UP000053235"/>
    </source>
</evidence>
<keyword evidence="2" id="KW-0808">Transferase</keyword>
<dbReference type="EC" id="2.4.1.284" evidence="2"/>
<protein>
    <submittedName>
        <fullName evidence="2">2-deoxystreptamine glucosyltransferase</fullName>
        <ecNumber evidence="2">2.4.1.284</ecNumber>
    </submittedName>
</protein>
<dbReference type="STRING" id="388408.LAX5112_04704"/>
<reference evidence="3" key="1">
    <citation type="submission" date="2015-07" db="EMBL/GenBank/DDBJ databases">
        <authorList>
            <person name="Rodrigo-Torres Lidia"/>
            <person name="Arahal R.David."/>
        </authorList>
    </citation>
    <scope>NUCLEOTIDE SEQUENCE [LARGE SCALE GENOMIC DNA]</scope>
    <source>
        <strain evidence="3">CECT 5112</strain>
    </source>
</reference>
<keyword evidence="3" id="KW-1185">Reference proteome</keyword>
<name>A0A0M7AR98_9HYPH</name>
<dbReference type="CDD" id="cd03801">
    <property type="entry name" value="GT4_PimA-like"/>
    <property type="match status" value="1"/>
</dbReference>
<feature type="domain" description="Glycosyl transferase family 1" evidence="1">
    <location>
        <begin position="229"/>
        <end position="389"/>
    </location>
</feature>
<accession>A0A0M7AR98</accession>
<dbReference type="OrthoDB" id="9790710at2"/>
<dbReference type="InterPro" id="IPR001296">
    <property type="entry name" value="Glyco_trans_1"/>
</dbReference>